<sequence>MTQPTPLVENPALHRAALSLLLHERLVATVNARTGTVMAANERFCTTSGLEESEAPGKLLSELWHTSAAAVDRLLDATRRGEYLEQVVEIVDSNDRHRWLRLNCGPVEAASKAGLPVLVTGYDITEDRRQITELKGKYAAIDRSQAVIEFDLEGVILSANENFLELTGYGLSDLVGEHHRILCEERFAESPEYAAMWDRLRAGEVESGEFKRLGRGGREVWIRATYNPILNLDGKPYKIVKYALDVTDTKLRNAEYEGKVNAIGKAQAVIEFDLAGHVLEANQNFLNAMGYTIDEVRGQHHRMFVEEQEARSAAYRNFWQALARGEFQGGEYKRIAKGKREVWLQATYNPIFDLDGRPMKVVKYATDVTASKRENAEFIGKVAAIGRSQAVVEFDLEGHVLAANDRFLETVGYTLDEIRGQHHRMFVPDSYARTAEYEGFWKNLARGEYEAGEYKRVAKGDRDVWLLATYNPIFDLDGRPFKIVKYATDITDAKLRSAEYEGKVNAIGRAQAVIEFDLTGRILNANQNFLDRMGYSLAEVIGQHHRMFVEPQDATSPEYLAFWERLGRGEFDSGEYRRKTKNGADVWLQATYNPIFDLDGKPFKVVKYAVDITDAKLRNAEYEGRDAAINHAQAVIEFDLEGNIQSANENFQRTMGYSARELIGQHHSMLCSGDYVTSPEYRDFWLRLRKGDSLSGRFHRVGKFNRDVWIQATYNPIYGLDGKPFKVVKYAHDITRQVQLEQSLAAKTQEMSASIGELTQSIDEITVSARQASTLASETQQNAQDGFEELRNAIEAIDLIEKSSDKIAAIVNVIGEIAGQTNLLAFNASIEAARAGEHGVGFSVVAGEVRKLAERSSEAAREITALIHESASRVGQGSQVSHRAQDAFGMILKSVASTGESITRIAESTQRQQSTSAEVTQHINELIGASKAREDS</sequence>
<evidence type="ECO:0000256" key="1">
    <source>
        <dbReference type="PROSITE-ProRule" id="PRU00284"/>
    </source>
</evidence>
<feature type="domain" description="PAS" evidence="3">
    <location>
        <begin position="513"/>
        <end position="553"/>
    </location>
</feature>
<dbReference type="SMART" id="SM00086">
    <property type="entry name" value="PAC"/>
    <property type="match status" value="6"/>
</dbReference>
<dbReference type="AlphaFoldDB" id="A0A8J3FND5"/>
<feature type="domain" description="Methyl-accepting transducer" evidence="2">
    <location>
        <begin position="745"/>
        <end position="936"/>
    </location>
</feature>
<gene>
    <name evidence="5" type="ORF">GCM10012284_16580</name>
</gene>
<feature type="domain" description="PAS" evidence="3">
    <location>
        <begin position="635"/>
        <end position="665"/>
    </location>
</feature>
<evidence type="ECO:0000313" key="6">
    <source>
        <dbReference type="Proteomes" id="UP000656042"/>
    </source>
</evidence>
<dbReference type="CDD" id="cd11386">
    <property type="entry name" value="MCP_signal"/>
    <property type="match status" value="1"/>
</dbReference>
<dbReference type="SMART" id="SM00283">
    <property type="entry name" value="MA"/>
    <property type="match status" value="1"/>
</dbReference>
<feature type="domain" description="PAC" evidence="4">
    <location>
        <begin position="206"/>
        <end position="258"/>
    </location>
</feature>
<dbReference type="Proteomes" id="UP000656042">
    <property type="component" value="Unassembled WGS sequence"/>
</dbReference>
<dbReference type="PRINTS" id="PR00260">
    <property type="entry name" value="CHEMTRNSDUCR"/>
</dbReference>
<dbReference type="InterPro" id="IPR001610">
    <property type="entry name" value="PAC"/>
</dbReference>
<evidence type="ECO:0000259" key="2">
    <source>
        <dbReference type="PROSITE" id="PS50111"/>
    </source>
</evidence>
<dbReference type="InterPro" id="IPR013655">
    <property type="entry name" value="PAS_fold_3"/>
</dbReference>
<dbReference type="GO" id="GO:0004888">
    <property type="term" value="F:transmembrane signaling receptor activity"/>
    <property type="evidence" value="ECO:0007669"/>
    <property type="project" value="InterPro"/>
</dbReference>
<feature type="domain" description="PAS" evidence="3">
    <location>
        <begin position="147"/>
        <end position="177"/>
    </location>
</feature>
<proteinExistence type="predicted"/>
<organism evidence="5 6">
    <name type="scientific">Mangrovihabitans endophyticus</name>
    <dbReference type="NCBI Taxonomy" id="1751298"/>
    <lineage>
        <taxon>Bacteria</taxon>
        <taxon>Bacillati</taxon>
        <taxon>Actinomycetota</taxon>
        <taxon>Actinomycetes</taxon>
        <taxon>Micromonosporales</taxon>
        <taxon>Micromonosporaceae</taxon>
        <taxon>Mangrovihabitans</taxon>
    </lineage>
</organism>
<dbReference type="SUPFAM" id="SSF58104">
    <property type="entry name" value="Methyl-accepting chemotaxis protein (MCP) signaling domain"/>
    <property type="match status" value="1"/>
</dbReference>
<feature type="domain" description="PAC" evidence="4">
    <location>
        <begin position="692"/>
        <end position="746"/>
    </location>
</feature>
<dbReference type="EMBL" id="BMMX01000004">
    <property type="protein sequence ID" value="GGK83120.1"/>
    <property type="molecule type" value="Genomic_DNA"/>
</dbReference>
<dbReference type="PANTHER" id="PTHR24422">
    <property type="entry name" value="CHEMOTAXIS PROTEIN METHYLTRANSFERASE"/>
    <property type="match status" value="1"/>
</dbReference>
<accession>A0A8J3FND5</accession>
<evidence type="ECO:0000313" key="5">
    <source>
        <dbReference type="EMBL" id="GGK83120.1"/>
    </source>
</evidence>
<dbReference type="RefSeq" id="WP_229715671.1">
    <property type="nucleotide sequence ID" value="NZ_BMMX01000004.1"/>
</dbReference>
<dbReference type="GO" id="GO:0016020">
    <property type="term" value="C:membrane"/>
    <property type="evidence" value="ECO:0007669"/>
    <property type="project" value="InterPro"/>
</dbReference>
<keyword evidence="1" id="KW-0807">Transducer</keyword>
<dbReference type="InterPro" id="IPR004089">
    <property type="entry name" value="MCPsignal_dom"/>
</dbReference>
<feature type="domain" description="PAC" evidence="4">
    <location>
        <begin position="328"/>
        <end position="380"/>
    </location>
</feature>
<reference evidence="5" key="1">
    <citation type="journal article" date="2014" name="Int. J. Syst. Evol. Microbiol.">
        <title>Complete genome sequence of Corynebacterium casei LMG S-19264T (=DSM 44701T), isolated from a smear-ripened cheese.</title>
        <authorList>
            <consortium name="US DOE Joint Genome Institute (JGI-PGF)"/>
            <person name="Walter F."/>
            <person name="Albersmeier A."/>
            <person name="Kalinowski J."/>
            <person name="Ruckert C."/>
        </authorList>
    </citation>
    <scope>NUCLEOTIDE SEQUENCE</scope>
    <source>
        <strain evidence="5">CGMCC 4.7299</strain>
    </source>
</reference>
<dbReference type="InterPro" id="IPR004090">
    <property type="entry name" value="Chemotax_Me-accpt_rcpt"/>
</dbReference>
<dbReference type="InterPro" id="IPR000700">
    <property type="entry name" value="PAS-assoc_C"/>
</dbReference>
<evidence type="ECO:0000259" key="3">
    <source>
        <dbReference type="PROSITE" id="PS50112"/>
    </source>
</evidence>
<feature type="domain" description="PAS" evidence="3">
    <location>
        <begin position="391"/>
        <end position="447"/>
    </location>
</feature>
<dbReference type="NCBIfam" id="TIGR00229">
    <property type="entry name" value="sensory_box"/>
    <property type="match status" value="6"/>
</dbReference>
<dbReference type="Pfam" id="PF00015">
    <property type="entry name" value="MCPsignal"/>
    <property type="match status" value="1"/>
</dbReference>
<reference evidence="5" key="2">
    <citation type="submission" date="2020-09" db="EMBL/GenBank/DDBJ databases">
        <authorList>
            <person name="Sun Q."/>
            <person name="Zhou Y."/>
        </authorList>
    </citation>
    <scope>NUCLEOTIDE SEQUENCE</scope>
    <source>
        <strain evidence="5">CGMCC 4.7299</strain>
    </source>
</reference>
<feature type="domain" description="PAC" evidence="4">
    <location>
        <begin position="450"/>
        <end position="502"/>
    </location>
</feature>
<dbReference type="InterPro" id="IPR050903">
    <property type="entry name" value="Bact_Chemotaxis_MeTrfase"/>
</dbReference>
<dbReference type="Pfam" id="PF08447">
    <property type="entry name" value="PAS_3"/>
    <property type="match status" value="4"/>
</dbReference>
<dbReference type="PROSITE" id="PS50111">
    <property type="entry name" value="CHEMOTAXIS_TRANSDUC_2"/>
    <property type="match status" value="1"/>
</dbReference>
<dbReference type="Pfam" id="PF08448">
    <property type="entry name" value="PAS_4"/>
    <property type="match status" value="2"/>
</dbReference>
<evidence type="ECO:0008006" key="7">
    <source>
        <dbReference type="Google" id="ProtNLM"/>
    </source>
</evidence>
<dbReference type="PANTHER" id="PTHR24422:SF10">
    <property type="entry name" value="CHEMOTAXIS PROTEIN METHYLTRANSFERASE 2"/>
    <property type="match status" value="1"/>
</dbReference>
<dbReference type="GO" id="GO:0007165">
    <property type="term" value="P:signal transduction"/>
    <property type="evidence" value="ECO:0007669"/>
    <property type="project" value="UniProtKB-KW"/>
</dbReference>
<dbReference type="CDD" id="cd00130">
    <property type="entry name" value="PAS"/>
    <property type="match status" value="6"/>
</dbReference>
<dbReference type="GO" id="GO:0006935">
    <property type="term" value="P:chemotaxis"/>
    <property type="evidence" value="ECO:0007669"/>
    <property type="project" value="InterPro"/>
</dbReference>
<dbReference type="InterPro" id="IPR013656">
    <property type="entry name" value="PAS_4"/>
</dbReference>
<protein>
    <recommendedName>
        <fullName evidence="7">Methyl-accepting chemotaxis sensory transducer with Pas/Pac sensor</fullName>
    </recommendedName>
</protein>
<dbReference type="PROSITE" id="PS50113">
    <property type="entry name" value="PAC"/>
    <property type="match status" value="5"/>
</dbReference>
<dbReference type="Gene3D" id="3.30.450.20">
    <property type="entry name" value="PAS domain"/>
    <property type="match status" value="6"/>
</dbReference>
<dbReference type="PROSITE" id="PS50112">
    <property type="entry name" value="PAS"/>
    <property type="match status" value="5"/>
</dbReference>
<keyword evidence="6" id="KW-1185">Reference proteome</keyword>
<feature type="domain" description="PAS" evidence="3">
    <location>
        <begin position="269"/>
        <end position="325"/>
    </location>
</feature>
<dbReference type="SMART" id="SM00091">
    <property type="entry name" value="PAS"/>
    <property type="match status" value="6"/>
</dbReference>
<dbReference type="InterPro" id="IPR035965">
    <property type="entry name" value="PAS-like_dom_sf"/>
</dbReference>
<comment type="caution">
    <text evidence="5">The sequence shown here is derived from an EMBL/GenBank/DDBJ whole genome shotgun (WGS) entry which is preliminary data.</text>
</comment>
<name>A0A8J3FND5_9ACTN</name>
<evidence type="ECO:0000259" key="4">
    <source>
        <dbReference type="PROSITE" id="PS50113"/>
    </source>
</evidence>
<dbReference type="InterPro" id="IPR000014">
    <property type="entry name" value="PAS"/>
</dbReference>
<dbReference type="SUPFAM" id="SSF55785">
    <property type="entry name" value="PYP-like sensor domain (PAS domain)"/>
    <property type="match status" value="6"/>
</dbReference>
<feature type="domain" description="PAC" evidence="4">
    <location>
        <begin position="572"/>
        <end position="624"/>
    </location>
</feature>
<dbReference type="Gene3D" id="1.10.287.950">
    <property type="entry name" value="Methyl-accepting chemotaxis protein"/>
    <property type="match status" value="1"/>
</dbReference>